<dbReference type="SMART" id="SM00829">
    <property type="entry name" value="PKS_ER"/>
    <property type="match status" value="1"/>
</dbReference>
<evidence type="ECO:0000313" key="3">
    <source>
        <dbReference type="EMBL" id="RYO85347.1"/>
    </source>
</evidence>
<protein>
    <recommendedName>
        <fullName evidence="2">Enoyl reductase (ER) domain-containing protein</fullName>
    </recommendedName>
</protein>
<dbReference type="InterPro" id="IPR020843">
    <property type="entry name" value="ER"/>
</dbReference>
<dbReference type="SUPFAM" id="SSF53335">
    <property type="entry name" value="S-adenosyl-L-methionine-dependent methyltransferases"/>
    <property type="match status" value="1"/>
</dbReference>
<dbReference type="SUPFAM" id="SSF51735">
    <property type="entry name" value="NAD(P)-binding Rossmann-fold domains"/>
    <property type="match status" value="1"/>
</dbReference>
<gene>
    <name evidence="3" type="ORF">DL762_005230</name>
</gene>
<feature type="region of interest" description="Disordered" evidence="1">
    <location>
        <begin position="401"/>
        <end position="427"/>
    </location>
</feature>
<reference evidence="3 4" key="1">
    <citation type="submission" date="2018-06" db="EMBL/GenBank/DDBJ databases">
        <title>Complete Genomes of Monosporascus.</title>
        <authorList>
            <person name="Robinson A.J."/>
            <person name="Natvig D.O."/>
        </authorList>
    </citation>
    <scope>NUCLEOTIDE SEQUENCE [LARGE SCALE GENOMIC DNA]</scope>
    <source>
        <strain evidence="3 4">CBS 609.92</strain>
    </source>
</reference>
<evidence type="ECO:0000259" key="2">
    <source>
        <dbReference type="SMART" id="SM00829"/>
    </source>
</evidence>
<dbReference type="Gene3D" id="3.90.180.10">
    <property type="entry name" value="Medium-chain alcohol dehydrogenases, catalytic domain"/>
    <property type="match status" value="2"/>
</dbReference>
<dbReference type="Gene3D" id="3.40.50.150">
    <property type="entry name" value="Vaccinia Virus protein VP39"/>
    <property type="match status" value="1"/>
</dbReference>
<accession>A0ABY0H5T5</accession>
<dbReference type="EMBL" id="QJNS01000139">
    <property type="protein sequence ID" value="RYO85347.1"/>
    <property type="molecule type" value="Genomic_DNA"/>
</dbReference>
<dbReference type="InterPro" id="IPR029063">
    <property type="entry name" value="SAM-dependent_MTases_sf"/>
</dbReference>
<name>A0ABY0H5T5_9PEZI</name>
<feature type="domain" description="Enoyl reductase (ER)" evidence="2">
    <location>
        <begin position="158"/>
        <end position="416"/>
    </location>
</feature>
<organism evidence="3 4">
    <name type="scientific">Monosporascus cannonballus</name>
    <dbReference type="NCBI Taxonomy" id="155416"/>
    <lineage>
        <taxon>Eukaryota</taxon>
        <taxon>Fungi</taxon>
        <taxon>Dikarya</taxon>
        <taxon>Ascomycota</taxon>
        <taxon>Pezizomycotina</taxon>
        <taxon>Sordariomycetes</taxon>
        <taxon>Xylariomycetidae</taxon>
        <taxon>Xylariales</taxon>
        <taxon>Xylariales incertae sedis</taxon>
        <taxon>Monosporascus</taxon>
    </lineage>
</organism>
<feature type="compositionally biased region" description="Basic and acidic residues" evidence="1">
    <location>
        <begin position="406"/>
        <end position="417"/>
    </location>
</feature>
<proteinExistence type="predicted"/>
<evidence type="ECO:0000313" key="4">
    <source>
        <dbReference type="Proteomes" id="UP000294003"/>
    </source>
</evidence>
<keyword evidence="4" id="KW-1185">Reference proteome</keyword>
<evidence type="ECO:0000256" key="1">
    <source>
        <dbReference type="SAM" id="MobiDB-lite"/>
    </source>
</evidence>
<sequence length="481" mass="52514">MAFHETKSPDQVLKHVRKPLKPGGKLLLIEATQDRLDVQLIFGTSPAWWSSEEPTLNTSPNVYLETWDEVLRGTGFTGVDFEIGDWEQYQYQSSSIILPSANTTPALPSAVSIVYTVLVLEAWNGQPTETIPKRTGISVTIEPREEIQPENKAYSFTGEMAGPFLDGRDQASFRKLQRLLVQNRGNLWLSCAGASDAQTLIYAQTYGLLCTLRHTTGPVSSLVLAPIPMRANCALVTQVPDVSFLDAACIPVAFAMAYLSLIYVARLRQGESYVGAEVFAAFDSELEQGVLVNTSNVPLHRALSLRDSSIATGLKALTKGKGFDVVLDPPSSKTLEPRQDFIGRFGWFVETGGAGAQAGQQLDWAHRGRGLAYAPVGVLELAEYNGRVFREATENVAQYPVSRTGEASRRREQKEHAAGWNWPSGGALDNSQGGSECALVFRNAAKHPHAAGLLEAAERESRNVQIRNCDVSPEEILLGLL</sequence>
<dbReference type="Proteomes" id="UP000294003">
    <property type="component" value="Unassembled WGS sequence"/>
</dbReference>
<comment type="caution">
    <text evidence="3">The sequence shown here is derived from an EMBL/GenBank/DDBJ whole genome shotgun (WGS) entry which is preliminary data.</text>
</comment>
<dbReference type="InterPro" id="IPR036291">
    <property type="entry name" value="NAD(P)-bd_dom_sf"/>
</dbReference>